<feature type="domain" description="YbhG-like alpha-helical hairpin" evidence="5">
    <location>
        <begin position="76"/>
        <end position="192"/>
    </location>
</feature>
<dbReference type="STRING" id="1009370.ALO_19262"/>
<dbReference type="InterPro" id="IPR050465">
    <property type="entry name" value="UPF0194_transport"/>
</dbReference>
<protein>
    <submittedName>
        <fullName evidence="7">Membrane-fusion protein</fullName>
    </submittedName>
</protein>
<dbReference type="Gene3D" id="2.40.30.170">
    <property type="match status" value="1"/>
</dbReference>
<dbReference type="InterPro" id="IPR059052">
    <property type="entry name" value="HH_YbhG-like"/>
</dbReference>
<dbReference type="Pfam" id="PF25954">
    <property type="entry name" value="Beta-barrel_RND_2"/>
    <property type="match status" value="1"/>
</dbReference>
<comment type="subcellular location">
    <subcellularLocation>
        <location evidence="1">Cell envelope</location>
    </subcellularLocation>
</comment>
<keyword evidence="2 3" id="KW-0175">Coiled coil</keyword>
<dbReference type="SUPFAM" id="SSF111369">
    <property type="entry name" value="HlyD-like secretion proteins"/>
    <property type="match status" value="2"/>
</dbReference>
<proteinExistence type="predicted"/>
<feature type="coiled-coil region" evidence="3">
    <location>
        <begin position="81"/>
        <end position="108"/>
    </location>
</feature>
<dbReference type="InterPro" id="IPR058792">
    <property type="entry name" value="Beta-barrel_RND_2"/>
</dbReference>
<dbReference type="eggNOG" id="COG0845">
    <property type="taxonomic scope" value="Bacteria"/>
</dbReference>
<dbReference type="Gene3D" id="2.40.50.100">
    <property type="match status" value="1"/>
</dbReference>
<evidence type="ECO:0000256" key="3">
    <source>
        <dbReference type="SAM" id="Coils"/>
    </source>
</evidence>
<sequence length="323" mass="35130">MKRKLIALAVILALLGAGAAYKLTGRKIDGIAASGTIEITQSDIAPKVAGYLEEFTIREGDTVQAGQVLAKVSRTDLTAQLLRDEAALAKAQAQLRDLESGAREQEVTEARAMLASARSVYDKSKNDWERFQKLYQDGAVSAQQRDNARSAYEVAYHSLAAAQSRLQLVEEGSRPETIAAQRKEVERSRAVVDASKSTLADTILISPVRGLVLSRNYEQGEFVNVGAPVATVGDMTDCWVKIYIPSGQMGQIGLGQPARIRVDSFPDKVFAGQVKEISQTAEFNPRQSLTQRERANMVFAVKVRVDNGELLLKPGMPADVVLP</sequence>
<dbReference type="Pfam" id="PF25881">
    <property type="entry name" value="HH_YBHG"/>
    <property type="match status" value="1"/>
</dbReference>
<gene>
    <name evidence="7" type="ORF">ALO_19262</name>
</gene>
<evidence type="ECO:0000256" key="4">
    <source>
        <dbReference type="SAM" id="SignalP"/>
    </source>
</evidence>
<dbReference type="Gene3D" id="1.10.287.470">
    <property type="entry name" value="Helix hairpin bin"/>
    <property type="match status" value="2"/>
</dbReference>
<keyword evidence="8" id="KW-1185">Reference proteome</keyword>
<dbReference type="PANTHER" id="PTHR32347:SF23">
    <property type="entry name" value="BLL5650 PROTEIN"/>
    <property type="match status" value="1"/>
</dbReference>
<evidence type="ECO:0000256" key="1">
    <source>
        <dbReference type="ARBA" id="ARBA00004196"/>
    </source>
</evidence>
<feature type="domain" description="CusB-like beta-barrel" evidence="6">
    <location>
        <begin position="239"/>
        <end position="321"/>
    </location>
</feature>
<dbReference type="RefSeq" id="WP_004099045.1">
    <property type="nucleotide sequence ID" value="NZ_AFGF01000240.1"/>
</dbReference>
<dbReference type="AlphaFoldDB" id="F7NP11"/>
<dbReference type="OrthoDB" id="9778236at2"/>
<evidence type="ECO:0000313" key="8">
    <source>
        <dbReference type="Proteomes" id="UP000003240"/>
    </source>
</evidence>
<evidence type="ECO:0000256" key="2">
    <source>
        <dbReference type="ARBA" id="ARBA00023054"/>
    </source>
</evidence>
<comment type="caution">
    <text evidence="7">The sequence shown here is derived from an EMBL/GenBank/DDBJ whole genome shotgun (WGS) entry which is preliminary data.</text>
</comment>
<organism evidence="7 8">
    <name type="scientific">Acetonema longum DSM 6540</name>
    <dbReference type="NCBI Taxonomy" id="1009370"/>
    <lineage>
        <taxon>Bacteria</taxon>
        <taxon>Bacillati</taxon>
        <taxon>Bacillota</taxon>
        <taxon>Negativicutes</taxon>
        <taxon>Acetonemataceae</taxon>
        <taxon>Acetonema</taxon>
    </lineage>
</organism>
<evidence type="ECO:0000259" key="5">
    <source>
        <dbReference type="Pfam" id="PF25881"/>
    </source>
</evidence>
<dbReference type="EMBL" id="AFGF01000240">
    <property type="protein sequence ID" value="EGO62134.1"/>
    <property type="molecule type" value="Genomic_DNA"/>
</dbReference>
<reference evidence="7 8" key="1">
    <citation type="journal article" date="2011" name="EMBO J.">
        <title>Structural diversity of bacterial flagellar motors.</title>
        <authorList>
            <person name="Chen S."/>
            <person name="Beeby M."/>
            <person name="Murphy G.E."/>
            <person name="Leadbetter J.R."/>
            <person name="Hendrixson D.R."/>
            <person name="Briegel A."/>
            <person name="Li Z."/>
            <person name="Shi J."/>
            <person name="Tocheva E.I."/>
            <person name="Muller A."/>
            <person name="Dobro M.J."/>
            <person name="Jensen G.J."/>
        </authorList>
    </citation>
    <scope>NUCLEOTIDE SEQUENCE [LARGE SCALE GENOMIC DNA]</scope>
    <source>
        <strain evidence="7 8">DSM 6540</strain>
    </source>
</reference>
<keyword evidence="4" id="KW-0732">Signal</keyword>
<accession>F7NP11</accession>
<evidence type="ECO:0000313" key="7">
    <source>
        <dbReference type="EMBL" id="EGO62134.1"/>
    </source>
</evidence>
<dbReference type="Proteomes" id="UP000003240">
    <property type="component" value="Unassembled WGS sequence"/>
</dbReference>
<name>F7NP11_9FIRM</name>
<feature type="signal peptide" evidence="4">
    <location>
        <begin position="1"/>
        <end position="19"/>
    </location>
</feature>
<feature type="chain" id="PRO_5003360283" evidence="4">
    <location>
        <begin position="20"/>
        <end position="323"/>
    </location>
</feature>
<evidence type="ECO:0000259" key="6">
    <source>
        <dbReference type="Pfam" id="PF25954"/>
    </source>
</evidence>
<dbReference type="PANTHER" id="PTHR32347">
    <property type="entry name" value="EFFLUX SYSTEM COMPONENT YKNX-RELATED"/>
    <property type="match status" value="1"/>
</dbReference>
<dbReference type="GO" id="GO:0030313">
    <property type="term" value="C:cell envelope"/>
    <property type="evidence" value="ECO:0007669"/>
    <property type="project" value="UniProtKB-SubCell"/>
</dbReference>